<dbReference type="GO" id="GO:0016987">
    <property type="term" value="F:sigma factor activity"/>
    <property type="evidence" value="ECO:0007669"/>
    <property type="project" value="UniProtKB-KW"/>
</dbReference>
<dbReference type="Pfam" id="PF04545">
    <property type="entry name" value="Sigma70_r4"/>
    <property type="match status" value="1"/>
</dbReference>
<evidence type="ECO:0000256" key="5">
    <source>
        <dbReference type="ARBA" id="ARBA00023163"/>
    </source>
</evidence>
<dbReference type="Proteomes" id="UP000234881">
    <property type="component" value="Unassembled WGS sequence"/>
</dbReference>
<accession>A0A2N5XPU1</accession>
<keyword evidence="5 6" id="KW-0804">Transcription</keyword>
<dbReference type="GO" id="GO:0006352">
    <property type="term" value="P:DNA-templated transcription initiation"/>
    <property type="evidence" value="ECO:0007669"/>
    <property type="project" value="InterPro"/>
</dbReference>
<dbReference type="InterPro" id="IPR013325">
    <property type="entry name" value="RNA_pol_sigma_r2"/>
</dbReference>
<feature type="domain" description="RNA polymerase sigma-70 region 4" evidence="8">
    <location>
        <begin position="141"/>
        <end position="189"/>
    </location>
</feature>
<dbReference type="SUPFAM" id="SSF88659">
    <property type="entry name" value="Sigma3 and sigma4 domains of RNA polymerase sigma factors"/>
    <property type="match status" value="1"/>
</dbReference>
<feature type="domain" description="RNA polymerase sigma-70 region 2" evidence="7">
    <location>
        <begin position="38"/>
        <end position="105"/>
    </location>
</feature>
<dbReference type="InterPro" id="IPR007630">
    <property type="entry name" value="RNA_pol_sigma70_r4"/>
</dbReference>
<dbReference type="PANTHER" id="PTHR43133:SF62">
    <property type="entry name" value="RNA POLYMERASE SIGMA FACTOR SIGZ"/>
    <property type="match status" value="1"/>
</dbReference>
<evidence type="ECO:0000256" key="3">
    <source>
        <dbReference type="ARBA" id="ARBA00023082"/>
    </source>
</evidence>
<dbReference type="PANTHER" id="PTHR43133">
    <property type="entry name" value="RNA POLYMERASE ECF-TYPE SIGMA FACTO"/>
    <property type="match status" value="1"/>
</dbReference>
<comment type="caution">
    <text evidence="9">The sequence shown here is derived from an EMBL/GenBank/DDBJ whole genome shotgun (WGS) entry which is preliminary data.</text>
</comment>
<keyword evidence="10" id="KW-1185">Reference proteome</keyword>
<gene>
    <name evidence="9" type="ORF">C0081_15585</name>
</gene>
<dbReference type="InterPro" id="IPR013324">
    <property type="entry name" value="RNA_pol_sigma_r3/r4-like"/>
</dbReference>
<protein>
    <recommendedName>
        <fullName evidence="6">RNA polymerase sigma factor</fullName>
    </recommendedName>
</protein>
<dbReference type="InterPro" id="IPR000838">
    <property type="entry name" value="RNA_pol_sigma70_ECF_CS"/>
</dbReference>
<dbReference type="AlphaFoldDB" id="A0A2N5XPU1"/>
<dbReference type="InterPro" id="IPR014284">
    <property type="entry name" value="RNA_pol_sigma-70_dom"/>
</dbReference>
<evidence type="ECO:0000256" key="4">
    <source>
        <dbReference type="ARBA" id="ARBA00023125"/>
    </source>
</evidence>
<evidence type="ECO:0000256" key="1">
    <source>
        <dbReference type="ARBA" id="ARBA00010641"/>
    </source>
</evidence>
<dbReference type="Pfam" id="PF04542">
    <property type="entry name" value="Sigma70_r2"/>
    <property type="match status" value="1"/>
</dbReference>
<organism evidence="9 10">
    <name type="scientific">Cohaesibacter celericrescens</name>
    <dbReference type="NCBI Taxonomy" id="2067669"/>
    <lineage>
        <taxon>Bacteria</taxon>
        <taxon>Pseudomonadati</taxon>
        <taxon>Pseudomonadota</taxon>
        <taxon>Alphaproteobacteria</taxon>
        <taxon>Hyphomicrobiales</taxon>
        <taxon>Cohaesibacteraceae</taxon>
    </lineage>
</organism>
<evidence type="ECO:0000256" key="2">
    <source>
        <dbReference type="ARBA" id="ARBA00023015"/>
    </source>
</evidence>
<dbReference type="OrthoDB" id="9784272at2"/>
<proteinExistence type="inferred from homology"/>
<comment type="similarity">
    <text evidence="1 6">Belongs to the sigma-70 factor family. ECF subfamily.</text>
</comment>
<dbReference type="EMBL" id="PKUQ01000031">
    <property type="protein sequence ID" value="PLW76495.1"/>
    <property type="molecule type" value="Genomic_DNA"/>
</dbReference>
<dbReference type="InterPro" id="IPR036388">
    <property type="entry name" value="WH-like_DNA-bd_sf"/>
</dbReference>
<keyword evidence="4 6" id="KW-0238">DNA-binding</keyword>
<keyword evidence="3 6" id="KW-0731">Sigma factor</keyword>
<name>A0A2N5XPU1_9HYPH</name>
<dbReference type="InterPro" id="IPR039425">
    <property type="entry name" value="RNA_pol_sigma-70-like"/>
</dbReference>
<dbReference type="PROSITE" id="PS01063">
    <property type="entry name" value="SIGMA70_ECF"/>
    <property type="match status" value="1"/>
</dbReference>
<dbReference type="Gene3D" id="1.10.10.10">
    <property type="entry name" value="Winged helix-like DNA-binding domain superfamily/Winged helix DNA-binding domain"/>
    <property type="match status" value="1"/>
</dbReference>
<dbReference type="Gene3D" id="1.10.1740.10">
    <property type="match status" value="1"/>
</dbReference>
<dbReference type="SUPFAM" id="SSF88946">
    <property type="entry name" value="Sigma2 domain of RNA polymerase sigma factors"/>
    <property type="match status" value="1"/>
</dbReference>
<dbReference type="CDD" id="cd06171">
    <property type="entry name" value="Sigma70_r4"/>
    <property type="match status" value="1"/>
</dbReference>
<keyword evidence="2 6" id="KW-0805">Transcription regulation</keyword>
<evidence type="ECO:0000313" key="9">
    <source>
        <dbReference type="EMBL" id="PLW76495.1"/>
    </source>
</evidence>
<evidence type="ECO:0000259" key="7">
    <source>
        <dbReference type="Pfam" id="PF04542"/>
    </source>
</evidence>
<dbReference type="NCBIfam" id="TIGR02937">
    <property type="entry name" value="sigma70-ECF"/>
    <property type="match status" value="1"/>
</dbReference>
<dbReference type="GO" id="GO:0003677">
    <property type="term" value="F:DNA binding"/>
    <property type="evidence" value="ECO:0007669"/>
    <property type="project" value="UniProtKB-KW"/>
</dbReference>
<reference evidence="9 10" key="1">
    <citation type="submission" date="2018-01" db="EMBL/GenBank/DDBJ databases">
        <title>The draft genome sequence of Cohaesibacter sp. H1304.</title>
        <authorList>
            <person name="Wang N.-N."/>
            <person name="Du Z.-J."/>
        </authorList>
    </citation>
    <scope>NUCLEOTIDE SEQUENCE [LARGE SCALE GENOMIC DNA]</scope>
    <source>
        <strain evidence="9 10">H1304</strain>
    </source>
</reference>
<dbReference type="InterPro" id="IPR007627">
    <property type="entry name" value="RNA_pol_sigma70_r2"/>
</dbReference>
<evidence type="ECO:0000259" key="8">
    <source>
        <dbReference type="Pfam" id="PF04545"/>
    </source>
</evidence>
<evidence type="ECO:0000256" key="6">
    <source>
        <dbReference type="RuleBase" id="RU000716"/>
    </source>
</evidence>
<sequence length="197" mass="22664">MQLRAGEIIGGQNLTAKQLKDLLVVLGKDRCKKSFRALFEHFAPRLKSFFLKIGTNEEVAEELIQETFVQVWRKAHTYNPEKAAASTWIFTIARNRRIDRFRSEKSFIYKDEQFFSTVLVTEESQSQTVFESELGHRVRDALALLPANQSEIIHLSFFKDLSHSEIAQHLSLPLGTVKSRIRLAFKQLRTILAGLET</sequence>
<evidence type="ECO:0000313" key="10">
    <source>
        <dbReference type="Proteomes" id="UP000234881"/>
    </source>
</evidence>